<dbReference type="EC" id="2.1.1.-" evidence="1"/>
<keyword evidence="1" id="KW-0808">Transferase</keyword>
<organism evidence="1 2">
    <name type="scientific">Rubellicoccus peritrichatus</name>
    <dbReference type="NCBI Taxonomy" id="3080537"/>
    <lineage>
        <taxon>Bacteria</taxon>
        <taxon>Pseudomonadati</taxon>
        <taxon>Verrucomicrobiota</taxon>
        <taxon>Opitutia</taxon>
        <taxon>Puniceicoccales</taxon>
        <taxon>Cerasicoccaceae</taxon>
        <taxon>Rubellicoccus</taxon>
    </lineage>
</organism>
<reference evidence="1 2" key="1">
    <citation type="submission" date="2023-10" db="EMBL/GenBank/DDBJ databases">
        <title>Rubellicoccus peritrichatus gen. nov., sp. nov., isolated from an algae of coral reef tank.</title>
        <authorList>
            <person name="Luo J."/>
        </authorList>
    </citation>
    <scope>NUCLEOTIDE SEQUENCE [LARGE SCALE GENOMIC DNA]</scope>
    <source>
        <strain evidence="1 2">CR14</strain>
    </source>
</reference>
<evidence type="ECO:0000313" key="1">
    <source>
        <dbReference type="EMBL" id="WOO39302.1"/>
    </source>
</evidence>
<dbReference type="GO" id="GO:0008168">
    <property type="term" value="F:methyltransferase activity"/>
    <property type="evidence" value="ECO:0007669"/>
    <property type="project" value="UniProtKB-KW"/>
</dbReference>
<gene>
    <name evidence="1" type="ORF">RZN69_11820</name>
</gene>
<dbReference type="PANTHER" id="PTHR44068">
    <property type="entry name" value="ZGC:194242"/>
    <property type="match status" value="1"/>
</dbReference>
<dbReference type="Proteomes" id="UP001304300">
    <property type="component" value="Chromosome"/>
</dbReference>
<sequence length="273" mass="30350">MTDIAIKNRIRDFYDSLSPHFRDMWGEHLHDGYYEHGDETKEIAQEKLVAYLAKRAQIPQGKRGLDIGCGMGATSVWLARHLGCHMTGITLSSVQVEIAQQHAEQAGVEVAFKVSDADTVTFDEPFDFLWMVGVLGHLPNQHGFLNNSPRLIKSGGRFLLADWVIAPDVSEKDKRKYVDPVLEGMLMPDVASVKNYVNWFEESGYNVISTEDIANATRKTWDEGISITQTPTILQLALELGSDALGLLSAIKGMRKAMDRGLIGYGVVVAEKR</sequence>
<dbReference type="InterPro" id="IPR029063">
    <property type="entry name" value="SAM-dependent_MTases_sf"/>
</dbReference>
<dbReference type="KEGG" id="puo:RZN69_11820"/>
<dbReference type="SUPFAM" id="SSF53335">
    <property type="entry name" value="S-adenosyl-L-methionine-dependent methyltransferases"/>
    <property type="match status" value="1"/>
</dbReference>
<dbReference type="PANTHER" id="PTHR44068:SF11">
    <property type="entry name" value="GERANYL DIPHOSPHATE 2-C-METHYLTRANSFERASE"/>
    <property type="match status" value="1"/>
</dbReference>
<dbReference type="Pfam" id="PF02353">
    <property type="entry name" value="CMAS"/>
    <property type="match status" value="1"/>
</dbReference>
<protein>
    <submittedName>
        <fullName evidence="1">Class I SAM-dependent methyltransferase</fullName>
        <ecNumber evidence="1">2.1.1.-</ecNumber>
    </submittedName>
</protein>
<accession>A0AAQ3QU60</accession>
<dbReference type="EMBL" id="CP136920">
    <property type="protein sequence ID" value="WOO39302.1"/>
    <property type="molecule type" value="Genomic_DNA"/>
</dbReference>
<keyword evidence="1" id="KW-0489">Methyltransferase</keyword>
<dbReference type="Gene3D" id="3.40.50.150">
    <property type="entry name" value="Vaccinia Virus protein VP39"/>
    <property type="match status" value="1"/>
</dbReference>
<dbReference type="GO" id="GO:0032259">
    <property type="term" value="P:methylation"/>
    <property type="evidence" value="ECO:0007669"/>
    <property type="project" value="UniProtKB-KW"/>
</dbReference>
<dbReference type="RefSeq" id="WP_317831143.1">
    <property type="nucleotide sequence ID" value="NZ_CP136920.1"/>
</dbReference>
<dbReference type="CDD" id="cd02440">
    <property type="entry name" value="AdoMet_MTases"/>
    <property type="match status" value="1"/>
</dbReference>
<name>A0AAQ3QU60_9BACT</name>
<dbReference type="AlphaFoldDB" id="A0AAQ3QU60"/>
<keyword evidence="2" id="KW-1185">Reference proteome</keyword>
<proteinExistence type="predicted"/>
<dbReference type="InterPro" id="IPR050447">
    <property type="entry name" value="Erg6_SMT_methyltransf"/>
</dbReference>
<evidence type="ECO:0000313" key="2">
    <source>
        <dbReference type="Proteomes" id="UP001304300"/>
    </source>
</evidence>